<accession>A0A8S5RVX7</accession>
<reference evidence="1" key="1">
    <citation type="journal article" date="2021" name="Proc. Natl. Acad. Sci. U.S.A.">
        <title>A Catalog of Tens of Thousands of Viruses from Human Metagenomes Reveals Hidden Associations with Chronic Diseases.</title>
        <authorList>
            <person name="Tisza M.J."/>
            <person name="Buck C.B."/>
        </authorList>
    </citation>
    <scope>NUCLEOTIDE SEQUENCE</scope>
    <source>
        <strain evidence="1">CtHip2</strain>
    </source>
</reference>
<organism evidence="1">
    <name type="scientific">Siphoviridae sp. ctHip2</name>
    <dbReference type="NCBI Taxonomy" id="2827830"/>
    <lineage>
        <taxon>Viruses</taxon>
        <taxon>Duplodnaviria</taxon>
        <taxon>Heunggongvirae</taxon>
        <taxon>Uroviricota</taxon>
        <taxon>Caudoviricetes</taxon>
    </lineage>
</organism>
<protein>
    <submittedName>
        <fullName evidence="1">Uncharacterized protein</fullName>
    </submittedName>
</protein>
<sequence length="114" mass="13468">MNKPITLATLKSFKKSLAITYKYAYQDLPMIYRRLLEKGHYINIYKAELTEEELSVILYAADNLMALYGNIAHQLLYYSLMKYLDFLIDKYSGTNLDINNNKDEILKEWKRIGE</sequence>
<evidence type="ECO:0000313" key="1">
    <source>
        <dbReference type="EMBL" id="DAF42909.1"/>
    </source>
</evidence>
<proteinExistence type="predicted"/>
<name>A0A8S5RVX7_9CAUD</name>
<dbReference type="EMBL" id="BK032497">
    <property type="protein sequence ID" value="DAF42909.1"/>
    <property type="molecule type" value="Genomic_DNA"/>
</dbReference>